<dbReference type="Gene3D" id="3.40.710.10">
    <property type="entry name" value="DD-peptidase/beta-lactamase superfamily"/>
    <property type="match status" value="1"/>
</dbReference>
<evidence type="ECO:0000313" key="3">
    <source>
        <dbReference type="Proteomes" id="UP000177328"/>
    </source>
</evidence>
<sequence length="308" mass="34017">MSPHSRLGLGTLIALCLAIFLARLIHGQAIYTVFSDIPTQTQSKALQIIVNNRLKDQKGDFAIVIENIQTKEQYHFNSQKLFPSGSFYKLVLIASVYKELAKGSLTKETILSASKDYLTESFGAVDFGYENFSGPITLSLQDALNRVAQVSDNFAAIMLTDKVRELTSNQQEPLAQMAQDLGLKDTHFGQPETTALDTAHFFRLLSEGKVLSPAASQEIIDLLASSQINNRIPSLLPQIESTVGGQPKRVKVAHKTAELPGLRHDGGIVFLPNNPYIIVLMSKNVQFEDDTVELLANLSKDVYDYFAK</sequence>
<organism evidence="2 3">
    <name type="scientific">Candidatus Daviesbacteria bacterium RIFCSPHIGHO2_02_FULL_43_12</name>
    <dbReference type="NCBI Taxonomy" id="1797776"/>
    <lineage>
        <taxon>Bacteria</taxon>
        <taxon>Candidatus Daviesiibacteriota</taxon>
    </lineage>
</organism>
<dbReference type="GO" id="GO:0008800">
    <property type="term" value="F:beta-lactamase activity"/>
    <property type="evidence" value="ECO:0007669"/>
    <property type="project" value="InterPro"/>
</dbReference>
<dbReference type="Proteomes" id="UP000177328">
    <property type="component" value="Unassembled WGS sequence"/>
</dbReference>
<name>A0A1F5KHG1_9BACT</name>
<dbReference type="PANTHER" id="PTHR35333">
    <property type="entry name" value="BETA-LACTAMASE"/>
    <property type="match status" value="1"/>
</dbReference>
<comment type="caution">
    <text evidence="2">The sequence shown here is derived from an EMBL/GenBank/DDBJ whole genome shotgun (WGS) entry which is preliminary data.</text>
</comment>
<accession>A0A1F5KHG1</accession>
<dbReference type="GO" id="GO:0030655">
    <property type="term" value="P:beta-lactam antibiotic catabolic process"/>
    <property type="evidence" value="ECO:0007669"/>
    <property type="project" value="InterPro"/>
</dbReference>
<dbReference type="GO" id="GO:0046677">
    <property type="term" value="P:response to antibiotic"/>
    <property type="evidence" value="ECO:0007669"/>
    <property type="project" value="InterPro"/>
</dbReference>
<dbReference type="InterPro" id="IPR045155">
    <property type="entry name" value="Beta-lactam_cat"/>
</dbReference>
<dbReference type="Pfam" id="PF13354">
    <property type="entry name" value="Beta-lactamase2"/>
    <property type="match status" value="1"/>
</dbReference>
<evidence type="ECO:0000313" key="2">
    <source>
        <dbReference type="EMBL" id="OGE40328.1"/>
    </source>
</evidence>
<proteinExistence type="predicted"/>
<dbReference type="SUPFAM" id="SSF56601">
    <property type="entry name" value="beta-lactamase/transpeptidase-like"/>
    <property type="match status" value="1"/>
</dbReference>
<protein>
    <recommendedName>
        <fullName evidence="1">Beta-lactamase class A catalytic domain-containing protein</fullName>
    </recommendedName>
</protein>
<feature type="domain" description="Beta-lactamase class A catalytic" evidence="1">
    <location>
        <begin position="63"/>
        <end position="281"/>
    </location>
</feature>
<dbReference type="AlphaFoldDB" id="A0A1F5KHG1"/>
<dbReference type="InterPro" id="IPR012338">
    <property type="entry name" value="Beta-lactam/transpept-like"/>
</dbReference>
<gene>
    <name evidence="2" type="ORF">A3D25_03020</name>
</gene>
<dbReference type="InterPro" id="IPR000871">
    <property type="entry name" value="Beta-lactam_class-A"/>
</dbReference>
<dbReference type="EMBL" id="MFDD01000012">
    <property type="protein sequence ID" value="OGE40328.1"/>
    <property type="molecule type" value="Genomic_DNA"/>
</dbReference>
<evidence type="ECO:0000259" key="1">
    <source>
        <dbReference type="Pfam" id="PF13354"/>
    </source>
</evidence>
<reference evidence="2 3" key="1">
    <citation type="journal article" date="2016" name="Nat. Commun.">
        <title>Thousands of microbial genomes shed light on interconnected biogeochemical processes in an aquifer system.</title>
        <authorList>
            <person name="Anantharaman K."/>
            <person name="Brown C.T."/>
            <person name="Hug L.A."/>
            <person name="Sharon I."/>
            <person name="Castelle C.J."/>
            <person name="Probst A.J."/>
            <person name="Thomas B.C."/>
            <person name="Singh A."/>
            <person name="Wilkins M.J."/>
            <person name="Karaoz U."/>
            <person name="Brodie E.L."/>
            <person name="Williams K.H."/>
            <person name="Hubbard S.S."/>
            <person name="Banfield J.F."/>
        </authorList>
    </citation>
    <scope>NUCLEOTIDE SEQUENCE [LARGE SCALE GENOMIC DNA]</scope>
</reference>
<dbReference type="PANTHER" id="PTHR35333:SF3">
    <property type="entry name" value="BETA-LACTAMASE-TYPE TRANSPEPTIDASE FOLD CONTAINING PROTEIN"/>
    <property type="match status" value="1"/>
</dbReference>